<dbReference type="AlphaFoldDB" id="A0A0V0QZ85"/>
<dbReference type="EMBL" id="LDAU01000082">
    <property type="protein sequence ID" value="KRX07540.1"/>
    <property type="molecule type" value="Genomic_DNA"/>
</dbReference>
<accession>A0A0V0QZ85</accession>
<feature type="domain" description="Activator of Hsp90 ATPase AHSA1-like N-terminal" evidence="3">
    <location>
        <begin position="146"/>
        <end position="246"/>
    </location>
</feature>
<dbReference type="Proteomes" id="UP000054937">
    <property type="component" value="Unassembled WGS sequence"/>
</dbReference>
<gene>
    <name evidence="4" type="ORF">PPERSA_11089</name>
</gene>
<protein>
    <recommendedName>
        <fullName evidence="3">Activator of Hsp90 ATPase AHSA1-like N-terminal domain-containing protein</fullName>
    </recommendedName>
</protein>
<dbReference type="GO" id="GO:0001671">
    <property type="term" value="F:ATPase activator activity"/>
    <property type="evidence" value="ECO:0007669"/>
    <property type="project" value="InterPro"/>
</dbReference>
<proteinExistence type="inferred from homology"/>
<comment type="caution">
    <text evidence="4">The sequence shown here is derived from an EMBL/GenBank/DDBJ whole genome shotgun (WGS) entry which is preliminary data.</text>
</comment>
<dbReference type="Gene3D" id="3.15.10.20">
    <property type="entry name" value="Activator of Hsp90 ATPase Aha1, N-terminal domain"/>
    <property type="match status" value="1"/>
</dbReference>
<evidence type="ECO:0000256" key="2">
    <source>
        <dbReference type="SAM" id="MobiDB-lite"/>
    </source>
</evidence>
<dbReference type="InterPro" id="IPR036338">
    <property type="entry name" value="Aha1"/>
</dbReference>
<evidence type="ECO:0000259" key="3">
    <source>
        <dbReference type="Pfam" id="PF09229"/>
    </source>
</evidence>
<dbReference type="InterPro" id="IPR015310">
    <property type="entry name" value="AHSA1-like_N"/>
</dbReference>
<comment type="similarity">
    <text evidence="1">Belongs to the AHA1 family.</text>
</comment>
<evidence type="ECO:0000256" key="1">
    <source>
        <dbReference type="ARBA" id="ARBA00006817"/>
    </source>
</evidence>
<dbReference type="Pfam" id="PF09229">
    <property type="entry name" value="Aha1_N"/>
    <property type="match status" value="1"/>
</dbReference>
<sequence length="265" mass="31247">MSSSEEQEQLQQQQQNQQLTEQQEQEERQSQVDKDKDLQSKGQGYKYWQDPSKYNPEYKPKQPKKIDPTQIEQKQHKASAWNTSGTWEEKKVDVQIARPFLERAFGFEISQQQQQQQQQQNQEKEGEDQENEDQSKKQLQQQQQQNEQLQSLLQQEKKESFKTKNELIQFYGLESISGSISMIYKKFKWFPGYDLNMDLQYRGIGELEGAQGVLKFKEFQDDGDYDFSIEHEGDQFKNEAIKEINASLGEIQKTVKAAIDYLAQH</sequence>
<feature type="compositionally biased region" description="Basic and acidic residues" evidence="2">
    <location>
        <begin position="56"/>
        <end position="67"/>
    </location>
</feature>
<evidence type="ECO:0000313" key="5">
    <source>
        <dbReference type="Proteomes" id="UP000054937"/>
    </source>
</evidence>
<feature type="compositionally biased region" description="Basic and acidic residues" evidence="2">
    <location>
        <begin position="25"/>
        <end position="39"/>
    </location>
</feature>
<dbReference type="GO" id="GO:0051087">
    <property type="term" value="F:protein-folding chaperone binding"/>
    <property type="evidence" value="ECO:0007669"/>
    <property type="project" value="InterPro"/>
</dbReference>
<dbReference type="InParanoid" id="A0A0V0QZ85"/>
<keyword evidence="5" id="KW-1185">Reference proteome</keyword>
<feature type="compositionally biased region" description="Low complexity" evidence="2">
    <location>
        <begin position="9"/>
        <end position="22"/>
    </location>
</feature>
<feature type="compositionally biased region" description="Low complexity" evidence="2">
    <location>
        <begin position="111"/>
        <end position="121"/>
    </location>
</feature>
<reference evidence="4 5" key="1">
    <citation type="journal article" date="2015" name="Sci. Rep.">
        <title>Genome of the facultative scuticociliatosis pathogen Pseudocohnilembus persalinus provides insight into its virulence through horizontal gene transfer.</title>
        <authorList>
            <person name="Xiong J."/>
            <person name="Wang G."/>
            <person name="Cheng J."/>
            <person name="Tian M."/>
            <person name="Pan X."/>
            <person name="Warren A."/>
            <person name="Jiang C."/>
            <person name="Yuan D."/>
            <person name="Miao W."/>
        </authorList>
    </citation>
    <scope>NUCLEOTIDE SEQUENCE [LARGE SCALE GENOMIC DNA]</scope>
    <source>
        <strain evidence="4">36N120E</strain>
    </source>
</reference>
<dbReference type="OrthoDB" id="567237at2759"/>
<feature type="region of interest" description="Disordered" evidence="2">
    <location>
        <begin position="109"/>
        <end position="148"/>
    </location>
</feature>
<feature type="region of interest" description="Disordered" evidence="2">
    <location>
        <begin position="1"/>
        <end position="89"/>
    </location>
</feature>
<name>A0A0V0QZ85_PSEPJ</name>
<evidence type="ECO:0000313" key="4">
    <source>
        <dbReference type="EMBL" id="KRX07540.1"/>
    </source>
</evidence>
<organism evidence="4 5">
    <name type="scientific">Pseudocohnilembus persalinus</name>
    <name type="common">Ciliate</name>
    <dbReference type="NCBI Taxonomy" id="266149"/>
    <lineage>
        <taxon>Eukaryota</taxon>
        <taxon>Sar</taxon>
        <taxon>Alveolata</taxon>
        <taxon>Ciliophora</taxon>
        <taxon>Intramacronucleata</taxon>
        <taxon>Oligohymenophorea</taxon>
        <taxon>Scuticociliatia</taxon>
        <taxon>Philasterida</taxon>
        <taxon>Pseudocohnilembidae</taxon>
        <taxon>Pseudocohnilembus</taxon>
    </lineage>
</organism>
<feature type="compositionally biased region" description="Low complexity" evidence="2">
    <location>
        <begin position="137"/>
        <end position="148"/>
    </location>
</feature>